<keyword evidence="7" id="KW-0169">Cobalamin biosynthesis</keyword>
<comment type="cofactor">
    <cofactor evidence="1 7">
        <name>Mg(2+)</name>
        <dbReference type="ChEBI" id="CHEBI:18420"/>
    </cofactor>
</comment>
<organism evidence="11 12">
    <name type="scientific">Dermacoccus abyssi</name>
    <dbReference type="NCBI Taxonomy" id="322596"/>
    <lineage>
        <taxon>Bacteria</taxon>
        <taxon>Bacillati</taxon>
        <taxon>Actinomycetota</taxon>
        <taxon>Actinomycetes</taxon>
        <taxon>Micrococcales</taxon>
        <taxon>Dermacoccaceae</taxon>
        <taxon>Dermacoccus</taxon>
    </lineage>
</organism>
<feature type="domain" description="Aminotransferase class I/classII large" evidence="8">
    <location>
        <begin position="521"/>
        <end position="813"/>
    </location>
</feature>
<dbReference type="UniPathway" id="UPA00148">
    <property type="reaction ID" value="UER00220"/>
</dbReference>
<dbReference type="InterPro" id="IPR015422">
    <property type="entry name" value="PyrdxlP-dep_Trfase_small"/>
</dbReference>
<accession>A0A417ZAA8</accession>
<dbReference type="InterPro" id="IPR004484">
    <property type="entry name" value="CbiA/CobB_synth"/>
</dbReference>
<dbReference type="InterPro" id="IPR015424">
    <property type="entry name" value="PyrdxlP-dep_Trfase"/>
</dbReference>
<keyword evidence="5 7" id="KW-0460">Magnesium</keyword>
<reference evidence="11 12" key="1">
    <citation type="submission" date="2018-08" db="EMBL/GenBank/DDBJ databases">
        <title>Whole genome sequence analysis of Dermacoccus abyssi bacteria isolated from Deep Mariana trench Micromonospora spp reveals genes involved in the environmental adaptation and production of secondary metabolites.</title>
        <authorList>
            <person name="Abdel-Mageed W.M."/>
            <person name="Lehri B."/>
            <person name="Nouioui I."/>
            <person name="Goodfellow I."/>
            <person name="Jaspars M."/>
            <person name="Karlyshev A."/>
        </authorList>
    </citation>
    <scope>NUCLEOTIDE SEQUENCE [LARGE SCALE GENOMIC DNA]</scope>
    <source>
        <strain evidence="11 12">MT1.1</strain>
    </source>
</reference>
<comment type="caution">
    <text evidence="11">The sequence shown here is derived from an EMBL/GenBank/DDBJ whole genome shotgun (WGS) entry which is preliminary data.</text>
</comment>
<evidence type="ECO:0000313" key="11">
    <source>
        <dbReference type="EMBL" id="RHW47568.1"/>
    </source>
</evidence>
<proteinExistence type="inferred from homology"/>
<feature type="site" description="Increases nucleophilicity of active site Cys" evidence="7">
    <location>
        <position position="442"/>
    </location>
</feature>
<dbReference type="GO" id="GO:0043802">
    <property type="term" value="F:hydrogenobyrinic acid a,c-diamide synthase (glutamine-hydrolysing) activity"/>
    <property type="evidence" value="ECO:0007669"/>
    <property type="project" value="UniProtKB-UniRule"/>
</dbReference>
<dbReference type="SUPFAM" id="SSF52540">
    <property type="entry name" value="P-loop containing nucleoside triphosphate hydrolases"/>
    <property type="match status" value="1"/>
</dbReference>
<dbReference type="Proteomes" id="UP000285376">
    <property type="component" value="Unassembled WGS sequence"/>
</dbReference>
<dbReference type="GO" id="GO:0009236">
    <property type="term" value="P:cobalamin biosynthetic process"/>
    <property type="evidence" value="ECO:0007669"/>
    <property type="project" value="UniProtKB-UniRule"/>
</dbReference>
<dbReference type="AlphaFoldDB" id="A0A417ZAA8"/>
<dbReference type="CDD" id="cd05388">
    <property type="entry name" value="CobB_N"/>
    <property type="match status" value="1"/>
</dbReference>
<dbReference type="InterPro" id="IPR004838">
    <property type="entry name" value="NHTrfase_class1_PyrdxlP-BS"/>
</dbReference>
<dbReference type="SUPFAM" id="SSF52317">
    <property type="entry name" value="Class I glutamine amidotransferase-like"/>
    <property type="match status" value="1"/>
</dbReference>
<evidence type="ECO:0000256" key="5">
    <source>
        <dbReference type="ARBA" id="ARBA00022842"/>
    </source>
</evidence>
<dbReference type="InterPro" id="IPR027417">
    <property type="entry name" value="P-loop_NTPase"/>
</dbReference>
<dbReference type="PANTHER" id="PTHR43873:SF1">
    <property type="entry name" value="COBYRINATE A,C-DIAMIDE SYNTHASE"/>
    <property type="match status" value="1"/>
</dbReference>
<comment type="catalytic activity">
    <reaction evidence="7">
        <text>hydrogenobyrinate + 2 L-glutamine + 2 ATP + 2 H2O = hydrogenobyrinate a,c-diamide + 2 L-glutamate + 2 ADP + 2 phosphate + 2 H(+)</text>
        <dbReference type="Rhea" id="RHEA:12544"/>
        <dbReference type="ChEBI" id="CHEBI:15377"/>
        <dbReference type="ChEBI" id="CHEBI:15378"/>
        <dbReference type="ChEBI" id="CHEBI:29985"/>
        <dbReference type="ChEBI" id="CHEBI:30616"/>
        <dbReference type="ChEBI" id="CHEBI:43474"/>
        <dbReference type="ChEBI" id="CHEBI:58359"/>
        <dbReference type="ChEBI" id="CHEBI:77873"/>
        <dbReference type="ChEBI" id="CHEBI:77874"/>
        <dbReference type="ChEBI" id="CHEBI:456216"/>
        <dbReference type="EC" id="6.3.5.9"/>
    </reaction>
</comment>
<dbReference type="NCBIfam" id="NF005915">
    <property type="entry name" value="PRK07908.1"/>
    <property type="match status" value="1"/>
</dbReference>
<evidence type="ECO:0000259" key="8">
    <source>
        <dbReference type="Pfam" id="PF00155"/>
    </source>
</evidence>
<evidence type="ECO:0000256" key="7">
    <source>
        <dbReference type="HAMAP-Rule" id="MF_00027"/>
    </source>
</evidence>
<feature type="domain" description="CobQ/CobB/MinD/ParA nucleotide binding" evidence="9">
    <location>
        <begin position="17"/>
        <end position="204"/>
    </location>
</feature>
<feature type="domain" description="CobB/CobQ-like glutamine amidotransferase" evidence="10">
    <location>
        <begin position="266"/>
        <end position="447"/>
    </location>
</feature>
<comment type="similarity">
    <text evidence="7">Belongs to the CobB/CbiA family.</text>
</comment>
<dbReference type="NCBIfam" id="NF002204">
    <property type="entry name" value="PRK01077.1"/>
    <property type="match status" value="1"/>
</dbReference>
<dbReference type="Pfam" id="PF07685">
    <property type="entry name" value="GATase_3"/>
    <property type="match status" value="1"/>
</dbReference>
<comment type="pathway">
    <text evidence="7">Cofactor biosynthesis; adenosylcobalamin biosynthesis; cob(II)yrinate a,c-diamide from precorrin-2 (aerobic route): step 9/10.</text>
</comment>
<dbReference type="Pfam" id="PF00155">
    <property type="entry name" value="Aminotran_1_2"/>
    <property type="match status" value="1"/>
</dbReference>
<evidence type="ECO:0000256" key="4">
    <source>
        <dbReference type="ARBA" id="ARBA00022840"/>
    </source>
</evidence>
<feature type="active site" description="Nucleophile" evidence="7">
    <location>
        <position position="348"/>
    </location>
</feature>
<dbReference type="Gene3D" id="3.90.1150.10">
    <property type="entry name" value="Aspartate Aminotransferase, domain 1"/>
    <property type="match status" value="1"/>
</dbReference>
<dbReference type="GO" id="GO:0042242">
    <property type="term" value="F:cobyrinic acid a,c-diamide synthase activity"/>
    <property type="evidence" value="ECO:0007669"/>
    <property type="project" value="InterPro"/>
</dbReference>
<gene>
    <name evidence="7" type="primary">cobB</name>
    <name evidence="11" type="ORF">D1832_02395</name>
</gene>
<dbReference type="InterPro" id="IPR029062">
    <property type="entry name" value="Class_I_gatase-like"/>
</dbReference>
<dbReference type="Gene3D" id="3.40.50.300">
    <property type="entry name" value="P-loop containing nucleotide triphosphate hydrolases"/>
    <property type="match status" value="1"/>
</dbReference>
<evidence type="ECO:0000313" key="12">
    <source>
        <dbReference type="Proteomes" id="UP000285376"/>
    </source>
</evidence>
<evidence type="ECO:0000256" key="6">
    <source>
        <dbReference type="ARBA" id="ARBA00022962"/>
    </source>
</evidence>
<dbReference type="InterPro" id="IPR004839">
    <property type="entry name" value="Aminotransferase_I/II_large"/>
</dbReference>
<keyword evidence="3 7" id="KW-0547">Nucleotide-binding</keyword>
<evidence type="ECO:0000256" key="1">
    <source>
        <dbReference type="ARBA" id="ARBA00001946"/>
    </source>
</evidence>
<protein>
    <recommendedName>
        <fullName evidence="7">Hydrogenobyrinate a,c-diamide synthase</fullName>
        <ecNumber evidence="7">6.3.5.9</ecNumber>
    </recommendedName>
    <alternativeName>
        <fullName evidence="7">Hydrogenobyrinic acid a,c-diamide synthase</fullName>
    </alternativeName>
</protein>
<dbReference type="Pfam" id="PF01656">
    <property type="entry name" value="CbiA"/>
    <property type="match status" value="1"/>
</dbReference>
<dbReference type="PROSITE" id="PS51274">
    <property type="entry name" value="GATASE_COBBQ"/>
    <property type="match status" value="1"/>
</dbReference>
<dbReference type="EC" id="6.3.5.9" evidence="7"/>
<dbReference type="GO" id="GO:0030170">
    <property type="term" value="F:pyridoxal phosphate binding"/>
    <property type="evidence" value="ECO:0007669"/>
    <property type="project" value="InterPro"/>
</dbReference>
<dbReference type="RefSeq" id="WP_118912455.1">
    <property type="nucleotide sequence ID" value="NZ_CBCRVH010000002.1"/>
</dbReference>
<keyword evidence="4 7" id="KW-0067">ATP-binding</keyword>
<evidence type="ECO:0000256" key="3">
    <source>
        <dbReference type="ARBA" id="ARBA00022741"/>
    </source>
</evidence>
<evidence type="ECO:0000259" key="10">
    <source>
        <dbReference type="Pfam" id="PF07685"/>
    </source>
</evidence>
<comment type="function">
    <text evidence="7">Catalyzes the ATP-dependent amidation of the two carboxylate groups at positions a and c of hydrogenobyrinate, using either L-glutamine or ammonia as the nitrogen source.</text>
</comment>
<dbReference type="InterPro" id="IPR015421">
    <property type="entry name" value="PyrdxlP-dep_Trfase_major"/>
</dbReference>
<evidence type="ECO:0000256" key="2">
    <source>
        <dbReference type="ARBA" id="ARBA00022598"/>
    </source>
</evidence>
<dbReference type="PROSITE" id="PS00105">
    <property type="entry name" value="AA_TRANSFER_CLASS_1"/>
    <property type="match status" value="1"/>
</dbReference>
<dbReference type="NCBIfam" id="TIGR00379">
    <property type="entry name" value="cobB"/>
    <property type="match status" value="1"/>
</dbReference>
<dbReference type="InterPro" id="IPR011698">
    <property type="entry name" value="GATase_3"/>
</dbReference>
<dbReference type="CDD" id="cd00609">
    <property type="entry name" value="AAT_like"/>
    <property type="match status" value="1"/>
</dbReference>
<keyword evidence="2 7" id="KW-0436">Ligase</keyword>
<keyword evidence="6 7" id="KW-0315">Glutamine amidotransferase</keyword>
<sequence length="831" mass="87869">MVSGSAARDSHVLPRVVLAAPSSGQGKTTVSVGVMAALATRGLNVAPAKVGPDFIDPGYHALATGRVGRNLDPWMQGEERIAPLLLAGAHQPDPADVAVIEGVMGLFDGRLGTDGFASTAHVARLTQSPVVLVVDVSSASRSVAAVVHGLRSFDPRLDVAGVILNKAGSPRHADEVRRACAEADIRVLGSMPRDAGVSVPSRHLGLVPAAESADARATLDHLARATAEHIDLSALLEVARAAAPLEATPWTPPARQLTPGDERPRVAVAGGRAFTFRYAETDELLRAQGLEPVVFDPVTDEALPEGTRGLYLGGGFPEVHAAALAKNRSLLNHVAAAVRAGVPTVAECAGMLYLLAEVDGHRFADVIDARATMSPRLTLGYREAIDPAFPDNPPVRGHEFHRTVTEPRTGRQPAWEFNGAAEGFALDPAGTGHPTVHASYLHTHWAGAPERAVTFADAVHAGPQAPTAPGAHGRGFFSGETPVGNPTLFHGDDELDEALIDFAVNVRAAQPPAELTRHLASNLSGLAAYPRADAARDAVAARHGVAPHQVLLTNGAAEAFTLIARGLEFDTPLVVHPQFSEPDAALKRAGHRPRPHIVRTWLGESLNSVPDDADLVVVGNPTNPTGALHSRAELLALRRPGRILVVDEAFMDLVPGEHASLLNGPVDEVEGLLVVRSLTKTWSIAGLRAGYLVGDTELVALCSHAQPHWSVNTLAAEAAIFTTSPSALRQVAEWAVETEQWREHLVDGLRALGLDPLPSRAPFVTVEVGTGVHARLREEGFATRRCETFPGLGPEWIRLAVRDPLTTDALLAALGRVLQRTGGPNTREPMR</sequence>
<dbReference type="InterPro" id="IPR002586">
    <property type="entry name" value="CobQ/CobB/MinD/ParA_Nub-bd_dom"/>
</dbReference>
<dbReference type="PANTHER" id="PTHR43873">
    <property type="entry name" value="COBYRINATE A,C-DIAMIDE SYNTHASE"/>
    <property type="match status" value="1"/>
</dbReference>
<dbReference type="HAMAP" id="MF_00027">
    <property type="entry name" value="CobB_CbiA"/>
    <property type="match status" value="1"/>
</dbReference>
<dbReference type="Gene3D" id="3.40.50.880">
    <property type="match status" value="1"/>
</dbReference>
<evidence type="ECO:0000259" key="9">
    <source>
        <dbReference type="Pfam" id="PF01656"/>
    </source>
</evidence>
<comment type="miscellaneous">
    <text evidence="7">The a and c carboxylates of hydrogenobyrinate are activated for nucleophilic attack via formation of a phosphorylated intermediate by ATP. CobB catalyzes first the amidation of the c-carboxylate, and then that of the a-carboxylate.</text>
</comment>
<dbReference type="GO" id="GO:0005524">
    <property type="term" value="F:ATP binding"/>
    <property type="evidence" value="ECO:0007669"/>
    <property type="project" value="UniProtKB-UniRule"/>
</dbReference>
<dbReference type="Gene3D" id="3.40.640.10">
    <property type="entry name" value="Type I PLP-dependent aspartate aminotransferase-like (Major domain)"/>
    <property type="match status" value="1"/>
</dbReference>
<dbReference type="SUPFAM" id="SSF53383">
    <property type="entry name" value="PLP-dependent transferases"/>
    <property type="match status" value="1"/>
</dbReference>
<comment type="domain">
    <text evidence="7">Comprises of two domains. The C-terminal domain contains the binding site for glutamine and catalyzes the hydrolysis of this substrate to glutamate and ammonia. The N-terminal domain is anticipated to bind ATP and hydrogenobyrinate and catalyzes the ultimate synthesis of the diamide product. The ammonia produced via the glutaminase domain is probably translocated to the adjacent domain via a molecular tunnel, where it reacts with an activated intermediate.</text>
</comment>
<dbReference type="EMBL" id="QWLM01000002">
    <property type="protein sequence ID" value="RHW47568.1"/>
    <property type="molecule type" value="Genomic_DNA"/>
</dbReference>
<name>A0A417ZAA8_9MICO</name>